<keyword evidence="2" id="KW-0645">Protease</keyword>
<evidence type="ECO:0000256" key="3">
    <source>
        <dbReference type="ARBA" id="ARBA00022801"/>
    </source>
</evidence>
<dbReference type="GO" id="GO:0005634">
    <property type="term" value="C:nucleus"/>
    <property type="evidence" value="ECO:0007669"/>
    <property type="project" value="TreeGrafter"/>
</dbReference>
<keyword evidence="8" id="KW-1185">Reference proteome</keyword>
<evidence type="ECO:0000313" key="8">
    <source>
        <dbReference type="Proteomes" id="UP000242715"/>
    </source>
</evidence>
<dbReference type="Gene3D" id="3.40.395.10">
    <property type="entry name" value="Adenoviral Proteinase, Chain A"/>
    <property type="match status" value="1"/>
</dbReference>
<gene>
    <name evidence="7" type="ORF">TSUD_370880</name>
</gene>
<evidence type="ECO:0000313" key="7">
    <source>
        <dbReference type="EMBL" id="GAU33476.1"/>
    </source>
</evidence>
<sequence>MENNGKRKRKEDENGSTSITSPPSTKKDVREALDTEVKNIPFVNLISESDKQSNMQSKEHNGYFDDWNPNFFKPANCDVQEELTQRVTTLETFVPSILKSIEELKEIVKSNSCTHNTPSSGVPHDNTMEDLCQKSDKDHKEAKHKESVRILFSEKGDKSPLVLTETLKGSYTVTPRKGTQTHSKLVGATIPKVIDFAACMLTYDAKKETCHPKNWFLPSTLSQFVLSWNSPIEKMKKYYQKRFMGNADVISKIFLPIQENFHWYLLVIDFVRKELVYLDSYQNSSVVRNRITSIKTLSTFMEKLLMDPSFYGTDSNYGKRITDFKLVTPKGLGRQGEGS</sequence>
<evidence type="ECO:0000256" key="4">
    <source>
        <dbReference type="ARBA" id="ARBA00022807"/>
    </source>
</evidence>
<dbReference type="GO" id="GO:0016929">
    <property type="term" value="F:deSUMOylase activity"/>
    <property type="evidence" value="ECO:0007669"/>
    <property type="project" value="TreeGrafter"/>
</dbReference>
<feature type="region of interest" description="Disordered" evidence="5">
    <location>
        <begin position="1"/>
        <end position="33"/>
    </location>
</feature>
<evidence type="ECO:0000256" key="5">
    <source>
        <dbReference type="SAM" id="MobiDB-lite"/>
    </source>
</evidence>
<dbReference type="Pfam" id="PF02902">
    <property type="entry name" value="Peptidase_C48"/>
    <property type="match status" value="1"/>
</dbReference>
<dbReference type="PANTHER" id="PTHR12606">
    <property type="entry name" value="SENTRIN/SUMO-SPECIFIC PROTEASE"/>
    <property type="match status" value="1"/>
</dbReference>
<reference evidence="8" key="1">
    <citation type="journal article" date="2017" name="Front. Plant Sci.">
        <title>Climate Clever Clovers: New Paradigm to Reduce the Environmental Footprint of Ruminants by Breeding Low Methanogenic Forages Utilizing Haplotype Variation.</title>
        <authorList>
            <person name="Kaur P."/>
            <person name="Appels R."/>
            <person name="Bayer P.E."/>
            <person name="Keeble-Gagnere G."/>
            <person name="Wang J."/>
            <person name="Hirakawa H."/>
            <person name="Shirasawa K."/>
            <person name="Vercoe P."/>
            <person name="Stefanova K."/>
            <person name="Durmic Z."/>
            <person name="Nichols P."/>
            <person name="Revell C."/>
            <person name="Isobe S.N."/>
            <person name="Edwards D."/>
            <person name="Erskine W."/>
        </authorList>
    </citation>
    <scope>NUCLEOTIDE SEQUENCE [LARGE SCALE GENOMIC DNA]</scope>
    <source>
        <strain evidence="8">cv. Daliak</strain>
    </source>
</reference>
<dbReference type="InterPro" id="IPR038765">
    <property type="entry name" value="Papain-like_cys_pep_sf"/>
</dbReference>
<name>A0A2Z6MLR9_TRISU</name>
<dbReference type="SUPFAM" id="SSF54001">
    <property type="entry name" value="Cysteine proteinases"/>
    <property type="match status" value="1"/>
</dbReference>
<keyword evidence="4" id="KW-0788">Thiol protease</keyword>
<protein>
    <recommendedName>
        <fullName evidence="6">Ubiquitin-like protease family profile domain-containing protein</fullName>
    </recommendedName>
</protein>
<dbReference type="Proteomes" id="UP000242715">
    <property type="component" value="Unassembled WGS sequence"/>
</dbReference>
<proteinExistence type="inferred from homology"/>
<dbReference type="GO" id="GO:0016926">
    <property type="term" value="P:protein desumoylation"/>
    <property type="evidence" value="ECO:0007669"/>
    <property type="project" value="TreeGrafter"/>
</dbReference>
<dbReference type="PROSITE" id="PS50600">
    <property type="entry name" value="ULP_PROTEASE"/>
    <property type="match status" value="1"/>
</dbReference>
<dbReference type="PANTHER" id="PTHR12606:SF1">
    <property type="entry name" value="UBIQUITIN-LIKE-SPECIFIC PROTEASE 1A"/>
    <property type="match status" value="1"/>
</dbReference>
<organism evidence="7 8">
    <name type="scientific">Trifolium subterraneum</name>
    <name type="common">Subterranean clover</name>
    <dbReference type="NCBI Taxonomy" id="3900"/>
    <lineage>
        <taxon>Eukaryota</taxon>
        <taxon>Viridiplantae</taxon>
        <taxon>Streptophyta</taxon>
        <taxon>Embryophyta</taxon>
        <taxon>Tracheophyta</taxon>
        <taxon>Spermatophyta</taxon>
        <taxon>Magnoliopsida</taxon>
        <taxon>eudicotyledons</taxon>
        <taxon>Gunneridae</taxon>
        <taxon>Pentapetalae</taxon>
        <taxon>rosids</taxon>
        <taxon>fabids</taxon>
        <taxon>Fabales</taxon>
        <taxon>Fabaceae</taxon>
        <taxon>Papilionoideae</taxon>
        <taxon>50 kb inversion clade</taxon>
        <taxon>NPAAA clade</taxon>
        <taxon>Hologalegina</taxon>
        <taxon>IRL clade</taxon>
        <taxon>Trifolieae</taxon>
        <taxon>Trifolium</taxon>
    </lineage>
</organism>
<dbReference type="EMBL" id="DF973528">
    <property type="protein sequence ID" value="GAU33476.1"/>
    <property type="molecule type" value="Genomic_DNA"/>
</dbReference>
<dbReference type="OrthoDB" id="1434197at2759"/>
<accession>A0A2Z6MLR9</accession>
<dbReference type="InterPro" id="IPR003653">
    <property type="entry name" value="Peptidase_C48_C"/>
</dbReference>
<evidence type="ECO:0000256" key="2">
    <source>
        <dbReference type="ARBA" id="ARBA00022670"/>
    </source>
</evidence>
<feature type="domain" description="Ubiquitin-like protease family profile" evidence="6">
    <location>
        <begin position="163"/>
        <end position="339"/>
    </location>
</feature>
<dbReference type="GO" id="GO:0006508">
    <property type="term" value="P:proteolysis"/>
    <property type="evidence" value="ECO:0007669"/>
    <property type="project" value="UniProtKB-KW"/>
</dbReference>
<comment type="similarity">
    <text evidence="1">Belongs to the peptidase C48 family.</text>
</comment>
<evidence type="ECO:0000259" key="6">
    <source>
        <dbReference type="PROSITE" id="PS50600"/>
    </source>
</evidence>
<evidence type="ECO:0000256" key="1">
    <source>
        <dbReference type="ARBA" id="ARBA00005234"/>
    </source>
</evidence>
<keyword evidence="3" id="KW-0378">Hydrolase</keyword>
<dbReference type="AlphaFoldDB" id="A0A2Z6MLR9"/>